<dbReference type="OMA" id="YENTITC"/>
<dbReference type="VEuPathDB" id="AmoebaDB:EHI5A_012040"/>
<name>A0A5K1UNY2_ENTHI</name>
<accession>A0A5K1UNY2</accession>
<dbReference type="VEuPathDB" id="AmoebaDB:EHI7A_005100"/>
<sequence length="605" mass="67568">MTTNITEIIPLSESNQLIIYSNKRASVINISTTEITCNVDLSENTVLTSFHKTSQYQGNLCVVSMSGTEFYTCKEGVLEYIGTVPQGTECNGQVFTFTDCSMQENQVVFSTTDGSILFFEYSTLDQQAIIPLIQNSIETIEYTQNNGMLYVIDTNGTFFSLEINKTSLTIKRCYAKEDLHSFIPIFDSKKVQLIPTPNGCLLLINGNVLEYIKDIPSLYLYTISDAQHACSINGKTYVCTLNGLYVFTQCDNESIQSFKLTSPTPAIKTLIQPPQVVIFTLDSVHLTQLPVVHSRQTINAHKQLPINYKLSRMSHEYTLVNLVFGSGKSLYGIDSNGNIFYSSNINQQETTLFGKINVYQPGYALSYILPNKLYGVFGMGESLEVAHLETHQHVTTAYLSSDKKPDECITCIDGNKIDQSLFAVGFYNGMVATINTEKVLFKTLYSHSHRVVTIKYINNIIASLDEDGNFIMEDNQGKIANNPISFDVFGMMLLVVENNSVQLISLNDLSVVASWEISSNIIDAKFSCDGMHVVVVSKERIVILKSSDLGVLNYISVNSMLSTLKLNAEVHCMTISKEVPCQFAISLTGGYYVLIEPKNYKEWKY</sequence>
<gene>
    <name evidence="1" type="ORF">CL6EHI_194350</name>
</gene>
<dbReference type="VEuPathDB" id="AmoebaDB:EHI_194350"/>
<comment type="caution">
    <text evidence="1">The sequence shown here is derived from an EMBL/GenBank/DDBJ whole genome shotgun (WGS) entry which is preliminary data.</text>
</comment>
<dbReference type="SUPFAM" id="SSF50998">
    <property type="entry name" value="Quinoprotein alcohol dehydrogenase-like"/>
    <property type="match status" value="1"/>
</dbReference>
<evidence type="ECO:0000313" key="2">
    <source>
        <dbReference type="Proteomes" id="UP000078387"/>
    </source>
</evidence>
<dbReference type="AlphaFoldDB" id="A0A5K1UNY2"/>
<dbReference type="Proteomes" id="UP000078387">
    <property type="component" value="Unassembled WGS sequence"/>
</dbReference>
<dbReference type="Gene3D" id="2.130.10.10">
    <property type="entry name" value="YVTN repeat-like/Quinoprotein amine dehydrogenase"/>
    <property type="match status" value="1"/>
</dbReference>
<organism evidence="1 2">
    <name type="scientific">Entamoeba histolytica</name>
    <dbReference type="NCBI Taxonomy" id="5759"/>
    <lineage>
        <taxon>Eukaryota</taxon>
        <taxon>Amoebozoa</taxon>
        <taxon>Evosea</taxon>
        <taxon>Archamoebae</taxon>
        <taxon>Mastigamoebida</taxon>
        <taxon>Entamoebidae</taxon>
        <taxon>Entamoeba</taxon>
    </lineage>
</organism>
<dbReference type="VEuPathDB" id="AmoebaDB:KM1_013630"/>
<protein>
    <submittedName>
        <fullName evidence="1">Uncharacterized protein</fullName>
    </submittedName>
</protein>
<evidence type="ECO:0000313" key="1">
    <source>
        <dbReference type="EMBL" id="GAT94408.1"/>
    </source>
</evidence>
<dbReference type="InterPro" id="IPR011047">
    <property type="entry name" value="Quinoprotein_ADH-like_sf"/>
</dbReference>
<dbReference type="VEuPathDB" id="AmoebaDB:EHI8A_003500"/>
<dbReference type="InterPro" id="IPR015943">
    <property type="entry name" value="WD40/YVTN_repeat-like_dom_sf"/>
</dbReference>
<reference evidence="1 2" key="1">
    <citation type="submission" date="2016-05" db="EMBL/GenBank/DDBJ databases">
        <title>First whole genome sequencing of Entamoeba histolytica HM1:IMSS-clone-6.</title>
        <authorList>
            <person name="Mukherjee Avik.K."/>
            <person name="Izumyama S."/>
            <person name="Nakada-Tsukui K."/>
            <person name="Nozaki T."/>
        </authorList>
    </citation>
    <scope>NUCLEOTIDE SEQUENCE [LARGE SCALE GENOMIC DNA]</scope>
    <source>
        <strain evidence="1 2">HM1:IMSS clone 6</strain>
    </source>
</reference>
<proteinExistence type="predicted"/>
<dbReference type="EMBL" id="BDEQ01000001">
    <property type="protein sequence ID" value="GAT94408.1"/>
    <property type="molecule type" value="Genomic_DNA"/>
</dbReference>